<dbReference type="PROSITE" id="PS50995">
    <property type="entry name" value="HTH_MARR_2"/>
    <property type="match status" value="1"/>
</dbReference>
<keyword evidence="3" id="KW-1185">Reference proteome</keyword>
<dbReference type="PANTHER" id="PTHR33164:SF43">
    <property type="entry name" value="HTH-TYPE TRANSCRIPTIONAL REPRESSOR YETL"/>
    <property type="match status" value="1"/>
</dbReference>
<dbReference type="GO" id="GO:0006950">
    <property type="term" value="P:response to stress"/>
    <property type="evidence" value="ECO:0007669"/>
    <property type="project" value="TreeGrafter"/>
</dbReference>
<dbReference type="InterPro" id="IPR039422">
    <property type="entry name" value="MarR/SlyA-like"/>
</dbReference>
<feature type="domain" description="HTH marR-type" evidence="1">
    <location>
        <begin position="1"/>
        <end position="116"/>
    </location>
</feature>
<dbReference type="InterPro" id="IPR036388">
    <property type="entry name" value="WH-like_DNA-bd_sf"/>
</dbReference>
<dbReference type="RefSeq" id="WP_073058569.1">
    <property type="nucleotide sequence ID" value="NZ_FQUP01000010.1"/>
</dbReference>
<reference evidence="2 3" key="1">
    <citation type="submission" date="2016-11" db="EMBL/GenBank/DDBJ databases">
        <authorList>
            <person name="Jaros S."/>
            <person name="Januszkiewicz K."/>
            <person name="Wedrychowicz H."/>
        </authorList>
    </citation>
    <scope>NUCLEOTIDE SEQUENCE [LARGE SCALE GENOMIC DNA]</scope>
    <source>
        <strain evidence="2 3">DSM 19436</strain>
    </source>
</reference>
<dbReference type="Proteomes" id="UP000184485">
    <property type="component" value="Unassembled WGS sequence"/>
</dbReference>
<dbReference type="GO" id="GO:0003700">
    <property type="term" value="F:DNA-binding transcription factor activity"/>
    <property type="evidence" value="ECO:0007669"/>
    <property type="project" value="InterPro"/>
</dbReference>
<dbReference type="Gene3D" id="1.10.10.10">
    <property type="entry name" value="Winged helix-like DNA-binding domain superfamily/Winged helix DNA-binding domain"/>
    <property type="match status" value="1"/>
</dbReference>
<evidence type="ECO:0000313" key="3">
    <source>
        <dbReference type="Proteomes" id="UP000184485"/>
    </source>
</evidence>
<dbReference type="Pfam" id="PF01047">
    <property type="entry name" value="MarR"/>
    <property type="match status" value="1"/>
</dbReference>
<protein>
    <submittedName>
        <fullName evidence="2">MarR family protein</fullName>
    </submittedName>
</protein>
<name>A0A1M5P0W1_9HYPH</name>
<sequence>MPTSLRPSQALRLWHDVTFDLVRDGEPDLSARQIAVLLTVYLEMPPHTVRGLAAKLGVTKPAITRALDTMGRLGLVTRHRDASDRRNVVVQRTVAGALAVERLGDLIIARHKELPP</sequence>
<dbReference type="SUPFAM" id="SSF46785">
    <property type="entry name" value="Winged helix' DNA-binding domain"/>
    <property type="match status" value="1"/>
</dbReference>
<dbReference type="SMART" id="SM00347">
    <property type="entry name" value="HTH_MARR"/>
    <property type="match status" value="1"/>
</dbReference>
<dbReference type="OrthoDB" id="9812268at2"/>
<evidence type="ECO:0000259" key="1">
    <source>
        <dbReference type="PROSITE" id="PS50995"/>
    </source>
</evidence>
<dbReference type="STRING" id="1122133.SAMN02745157_0063"/>
<dbReference type="InterPro" id="IPR000835">
    <property type="entry name" value="HTH_MarR-typ"/>
</dbReference>
<dbReference type="EMBL" id="FQUP01000010">
    <property type="protein sequence ID" value="SHG95411.1"/>
    <property type="molecule type" value="Genomic_DNA"/>
</dbReference>
<dbReference type="PANTHER" id="PTHR33164">
    <property type="entry name" value="TRANSCRIPTIONAL REGULATOR, MARR FAMILY"/>
    <property type="match status" value="1"/>
</dbReference>
<proteinExistence type="predicted"/>
<evidence type="ECO:0000313" key="2">
    <source>
        <dbReference type="EMBL" id="SHG95411.1"/>
    </source>
</evidence>
<accession>A0A1M5P0W1</accession>
<gene>
    <name evidence="2" type="ORF">SAMN02745157_0063</name>
</gene>
<dbReference type="InterPro" id="IPR036390">
    <property type="entry name" value="WH_DNA-bd_sf"/>
</dbReference>
<organism evidence="2 3">
    <name type="scientific">Kaistia soli DSM 19436</name>
    <dbReference type="NCBI Taxonomy" id="1122133"/>
    <lineage>
        <taxon>Bacteria</taxon>
        <taxon>Pseudomonadati</taxon>
        <taxon>Pseudomonadota</taxon>
        <taxon>Alphaproteobacteria</taxon>
        <taxon>Hyphomicrobiales</taxon>
        <taxon>Kaistiaceae</taxon>
        <taxon>Kaistia</taxon>
    </lineage>
</organism>
<dbReference type="AlphaFoldDB" id="A0A1M5P0W1"/>